<dbReference type="PANTHER" id="PTHR30012">
    <property type="entry name" value="GENERAL SECRETION PATHWAY PROTEIN"/>
    <property type="match status" value="1"/>
</dbReference>
<dbReference type="RefSeq" id="WP_275469311.1">
    <property type="nucleotide sequence ID" value="NZ_CP110232.1"/>
</dbReference>
<evidence type="ECO:0000256" key="4">
    <source>
        <dbReference type="ARBA" id="ARBA00022692"/>
    </source>
</evidence>
<dbReference type="InterPro" id="IPR018076">
    <property type="entry name" value="T2SS_GspF_dom"/>
</dbReference>
<organism evidence="9 10">
    <name type="scientific">Vagococcus intermedius</name>
    <dbReference type="NCBI Taxonomy" id="2991418"/>
    <lineage>
        <taxon>Bacteria</taxon>
        <taxon>Bacillati</taxon>
        <taxon>Bacillota</taxon>
        <taxon>Bacilli</taxon>
        <taxon>Lactobacillales</taxon>
        <taxon>Enterococcaceae</taxon>
        <taxon>Vagococcus</taxon>
    </lineage>
</organism>
<evidence type="ECO:0000256" key="1">
    <source>
        <dbReference type="ARBA" id="ARBA00004651"/>
    </source>
</evidence>
<feature type="transmembrane region" description="Helical" evidence="7">
    <location>
        <begin position="302"/>
        <end position="330"/>
    </location>
</feature>
<dbReference type="Proteomes" id="UP001179647">
    <property type="component" value="Chromosome"/>
</dbReference>
<feature type="transmembrane region" description="Helical" evidence="7">
    <location>
        <begin position="108"/>
        <end position="130"/>
    </location>
</feature>
<dbReference type="KEGG" id="vie:OL234_00975"/>
<protein>
    <submittedName>
        <fullName evidence="9">Competence type IV pilus assembly protein ComGB</fullName>
    </submittedName>
</protein>
<reference evidence="9" key="1">
    <citation type="submission" date="2022-10" db="EMBL/GenBank/DDBJ databases">
        <title>Vagococcus sp. isolated from poultry meat.</title>
        <authorList>
            <person name="Johansson P."/>
            <person name="Bjorkroth J."/>
        </authorList>
    </citation>
    <scope>NUCLEOTIDE SEQUENCE</scope>
    <source>
        <strain evidence="9">STAA11</strain>
    </source>
</reference>
<evidence type="ECO:0000313" key="10">
    <source>
        <dbReference type="Proteomes" id="UP001179647"/>
    </source>
</evidence>
<keyword evidence="5 7" id="KW-1133">Transmembrane helix</keyword>
<evidence type="ECO:0000256" key="3">
    <source>
        <dbReference type="ARBA" id="ARBA00022475"/>
    </source>
</evidence>
<feature type="domain" description="Type II secretion system protein GspF" evidence="8">
    <location>
        <begin position="13"/>
        <end position="132"/>
    </location>
</feature>
<evidence type="ECO:0000256" key="6">
    <source>
        <dbReference type="ARBA" id="ARBA00023136"/>
    </source>
</evidence>
<dbReference type="AlphaFoldDB" id="A0AAF0CVA5"/>
<sequence length="337" mass="38875">MEVRWNRQARFEFVELLGELLVSGFTMQESLAFMKDLLPKHRQGIDNLLKNFSLGEPIHKSFASLGYTDKQVTQLYLASVHGDLIGTLTYIAVQTKDERYQREQLLKVLAYPLLLITFLVGMMLLMRYLLVPQLTVMTQGSSKKSHLLEAVTNLPFFLGGVGGFLALLSGLFYWQFKRNNAIKRSTFYSRIPGISKFYCYYYTSFFANEWGMLLKHGLELQAILRIMQVDGNAQLMIDVSKKLDKGLAEGHPLYQEIANWSFFTKEFATIIHRGEVKGKLGDELVIYSKRLWQELNKRLERVMLWIQPVTFIIVAGLILVIYGALLLPIYQEMDEML</sequence>
<proteinExistence type="inferred from homology"/>
<accession>A0AAF0CVA5</accession>
<evidence type="ECO:0000313" key="9">
    <source>
        <dbReference type="EMBL" id="WEG73512.1"/>
    </source>
</evidence>
<dbReference type="NCBIfam" id="NF041012">
    <property type="entry name" value="T4P_ComGB"/>
    <property type="match status" value="1"/>
</dbReference>
<keyword evidence="10" id="KW-1185">Reference proteome</keyword>
<feature type="transmembrane region" description="Helical" evidence="7">
    <location>
        <begin position="150"/>
        <end position="174"/>
    </location>
</feature>
<dbReference type="InterPro" id="IPR003004">
    <property type="entry name" value="GspF/PilC"/>
</dbReference>
<dbReference type="Pfam" id="PF00482">
    <property type="entry name" value="T2SSF"/>
    <property type="match status" value="2"/>
</dbReference>
<dbReference type="Gene3D" id="1.20.81.30">
    <property type="entry name" value="Type II secretion system (T2SS), domain F"/>
    <property type="match status" value="2"/>
</dbReference>
<evidence type="ECO:0000256" key="7">
    <source>
        <dbReference type="SAM" id="Phobius"/>
    </source>
</evidence>
<dbReference type="InterPro" id="IPR042094">
    <property type="entry name" value="T2SS_GspF_sf"/>
</dbReference>
<comment type="subcellular location">
    <subcellularLocation>
        <location evidence="1">Cell membrane</location>
        <topology evidence="1">Multi-pass membrane protein</topology>
    </subcellularLocation>
</comment>
<evidence type="ECO:0000256" key="5">
    <source>
        <dbReference type="ARBA" id="ARBA00022989"/>
    </source>
</evidence>
<comment type="similarity">
    <text evidence="2">Belongs to the GSP F family.</text>
</comment>
<dbReference type="GO" id="GO:0005886">
    <property type="term" value="C:plasma membrane"/>
    <property type="evidence" value="ECO:0007669"/>
    <property type="project" value="UniProtKB-SubCell"/>
</dbReference>
<keyword evidence="6 7" id="KW-0472">Membrane</keyword>
<evidence type="ECO:0000256" key="2">
    <source>
        <dbReference type="ARBA" id="ARBA00005745"/>
    </source>
</evidence>
<keyword evidence="3" id="KW-1003">Cell membrane</keyword>
<dbReference type="InterPro" id="IPR047692">
    <property type="entry name" value="T4P_ComGB"/>
</dbReference>
<gene>
    <name evidence="9" type="primary">comGB</name>
    <name evidence="9" type="ORF">OL234_00975</name>
</gene>
<name>A0AAF0CVA5_9ENTE</name>
<dbReference type="EMBL" id="CP110232">
    <property type="protein sequence ID" value="WEG73512.1"/>
    <property type="molecule type" value="Genomic_DNA"/>
</dbReference>
<dbReference type="PRINTS" id="PR00812">
    <property type="entry name" value="BCTERIALGSPF"/>
</dbReference>
<dbReference type="PANTHER" id="PTHR30012:SF0">
    <property type="entry name" value="TYPE II SECRETION SYSTEM PROTEIN F-RELATED"/>
    <property type="match status" value="1"/>
</dbReference>
<keyword evidence="4 7" id="KW-0812">Transmembrane</keyword>
<feature type="domain" description="Type II secretion system protein GspF" evidence="8">
    <location>
        <begin position="206"/>
        <end position="328"/>
    </location>
</feature>
<evidence type="ECO:0000259" key="8">
    <source>
        <dbReference type="Pfam" id="PF00482"/>
    </source>
</evidence>